<evidence type="ECO:0000256" key="1">
    <source>
        <dbReference type="SAM" id="MobiDB-lite"/>
    </source>
</evidence>
<evidence type="ECO:0000313" key="2">
    <source>
        <dbReference type="EMBL" id="MBQ0937817.1"/>
    </source>
</evidence>
<comment type="caution">
    <text evidence="2">The sequence shown here is derived from an EMBL/GenBank/DDBJ whole genome shotgun (WGS) entry which is preliminary data.</text>
</comment>
<protein>
    <submittedName>
        <fullName evidence="2">Uncharacterized protein</fullName>
    </submittedName>
</protein>
<reference evidence="2 3" key="1">
    <citation type="submission" date="2021-04" db="EMBL/GenBank/DDBJ databases">
        <title>The genome sequence of type strain Ideonella paludis KCTC 32238.</title>
        <authorList>
            <person name="Liu Y."/>
        </authorList>
    </citation>
    <scope>NUCLEOTIDE SEQUENCE [LARGE SCALE GENOMIC DNA]</scope>
    <source>
        <strain evidence="2 3">KCTC 32238</strain>
    </source>
</reference>
<keyword evidence="3" id="KW-1185">Reference proteome</keyword>
<gene>
    <name evidence="2" type="ORF">KAK11_21015</name>
</gene>
<name>A0ABS5E322_9BURK</name>
<feature type="region of interest" description="Disordered" evidence="1">
    <location>
        <begin position="34"/>
        <end position="71"/>
    </location>
</feature>
<dbReference type="EMBL" id="JAGQDG010000010">
    <property type="protein sequence ID" value="MBQ0937817.1"/>
    <property type="molecule type" value="Genomic_DNA"/>
</dbReference>
<proteinExistence type="predicted"/>
<dbReference type="RefSeq" id="WP_210811541.1">
    <property type="nucleotide sequence ID" value="NZ_JAGQDG010000010.1"/>
</dbReference>
<evidence type="ECO:0000313" key="3">
    <source>
        <dbReference type="Proteomes" id="UP000672097"/>
    </source>
</evidence>
<feature type="compositionally biased region" description="Polar residues" evidence="1">
    <location>
        <begin position="34"/>
        <end position="56"/>
    </location>
</feature>
<accession>A0ABS5E322</accession>
<organism evidence="2 3">
    <name type="scientific">Ideonella paludis</name>
    <dbReference type="NCBI Taxonomy" id="1233411"/>
    <lineage>
        <taxon>Bacteria</taxon>
        <taxon>Pseudomonadati</taxon>
        <taxon>Pseudomonadota</taxon>
        <taxon>Betaproteobacteria</taxon>
        <taxon>Burkholderiales</taxon>
        <taxon>Sphaerotilaceae</taxon>
        <taxon>Ideonella</taxon>
    </lineage>
</organism>
<sequence>MTTISKPMVAVAVLAVAGAGAWWVLGSKSEANATSFGQSNPSARTGVAQTTPSPSSEAEKAGAEPSQAAAPAWLKAKSPTEVVSAMGLPASAVQMVEAAMPKANATPAELAKERERLERVRMAAQRLREVSTQKNADPKAVVAAMKELEVANGGPMLNGVDLSAIRKNNELLLGVSAELQSMQAMAERVERGDKTLTEAEYKAVTEKMRKLHEQVLNNAPALPPMPQVPTGTKPAQ</sequence>
<feature type="region of interest" description="Disordered" evidence="1">
    <location>
        <begin position="217"/>
        <end position="236"/>
    </location>
</feature>
<dbReference type="Proteomes" id="UP000672097">
    <property type="component" value="Unassembled WGS sequence"/>
</dbReference>